<dbReference type="InterPro" id="IPR000515">
    <property type="entry name" value="MetI-like"/>
</dbReference>
<evidence type="ECO:0000313" key="9">
    <source>
        <dbReference type="EMBL" id="MBJ3774770.1"/>
    </source>
</evidence>
<accession>A0A934ILE0</accession>
<keyword evidence="10" id="KW-1185">Reference proteome</keyword>
<feature type="transmembrane region" description="Helical" evidence="7">
    <location>
        <begin position="215"/>
        <end position="236"/>
    </location>
</feature>
<dbReference type="Proteomes" id="UP000609531">
    <property type="component" value="Unassembled WGS sequence"/>
</dbReference>
<evidence type="ECO:0000256" key="1">
    <source>
        <dbReference type="ARBA" id="ARBA00004651"/>
    </source>
</evidence>
<dbReference type="PANTHER" id="PTHR30151:SF20">
    <property type="entry name" value="ABC TRANSPORTER PERMEASE PROTEIN HI_0355-RELATED"/>
    <property type="match status" value="1"/>
</dbReference>
<evidence type="ECO:0000256" key="3">
    <source>
        <dbReference type="ARBA" id="ARBA00022475"/>
    </source>
</evidence>
<dbReference type="PROSITE" id="PS50928">
    <property type="entry name" value="ABC_TM1"/>
    <property type="match status" value="1"/>
</dbReference>
<dbReference type="RefSeq" id="WP_198880667.1">
    <property type="nucleotide sequence ID" value="NZ_JAEKJA010000002.1"/>
</dbReference>
<feature type="transmembrane region" description="Helical" evidence="7">
    <location>
        <begin position="88"/>
        <end position="107"/>
    </location>
</feature>
<feature type="domain" description="ABC transmembrane type-1" evidence="8">
    <location>
        <begin position="53"/>
        <end position="237"/>
    </location>
</feature>
<dbReference type="CDD" id="cd06261">
    <property type="entry name" value="TM_PBP2"/>
    <property type="match status" value="1"/>
</dbReference>
<reference evidence="9" key="1">
    <citation type="submission" date="2020-12" db="EMBL/GenBank/DDBJ databases">
        <title>Bacterial taxonomy.</title>
        <authorList>
            <person name="Pan X."/>
        </authorList>
    </citation>
    <scope>NUCLEOTIDE SEQUENCE</scope>
    <source>
        <strain evidence="9">B2012</strain>
    </source>
</reference>
<dbReference type="PANTHER" id="PTHR30151">
    <property type="entry name" value="ALKANE SULFONATE ABC TRANSPORTER-RELATED, MEMBRANE SUBUNIT"/>
    <property type="match status" value="1"/>
</dbReference>
<evidence type="ECO:0000259" key="8">
    <source>
        <dbReference type="PROSITE" id="PS50928"/>
    </source>
</evidence>
<gene>
    <name evidence="9" type="ORF">JCR33_03680</name>
</gene>
<dbReference type="InterPro" id="IPR035906">
    <property type="entry name" value="MetI-like_sf"/>
</dbReference>
<proteinExistence type="inferred from homology"/>
<evidence type="ECO:0000256" key="7">
    <source>
        <dbReference type="RuleBase" id="RU363032"/>
    </source>
</evidence>
<name>A0A934ILE0_9HYPH</name>
<sequence length="247" mass="26733">MARRFAPLLTLIAWALVWEVVAQSVEISVLPPLSSVLVGVTEVVQLKSFRLALLETGRAFGIGMALSVVVGVPLGVLMGVFRPADRLLNVWANVFISAPLTAVVPALMPLLGIGQTTVIATVFLFAVWVIVLDAREGVRKVNPSLIDMARTHHASRLAIFTKILVPGALPEVLTGIRLAVVRGVKGVIIGQIVIALVGFGALFDLYLQTFSMERFWALVIIIFVLAFLLVEGVGLIERRVAFYAKSR</sequence>
<dbReference type="Pfam" id="PF00528">
    <property type="entry name" value="BPD_transp_1"/>
    <property type="match status" value="1"/>
</dbReference>
<dbReference type="SUPFAM" id="SSF161098">
    <property type="entry name" value="MetI-like"/>
    <property type="match status" value="1"/>
</dbReference>
<evidence type="ECO:0000256" key="6">
    <source>
        <dbReference type="ARBA" id="ARBA00023136"/>
    </source>
</evidence>
<evidence type="ECO:0000313" key="10">
    <source>
        <dbReference type="Proteomes" id="UP000609531"/>
    </source>
</evidence>
<dbReference type="GO" id="GO:0055085">
    <property type="term" value="P:transmembrane transport"/>
    <property type="evidence" value="ECO:0007669"/>
    <property type="project" value="InterPro"/>
</dbReference>
<dbReference type="Gene3D" id="1.10.3720.10">
    <property type="entry name" value="MetI-like"/>
    <property type="match status" value="1"/>
</dbReference>
<dbReference type="EMBL" id="JAEKJA010000002">
    <property type="protein sequence ID" value="MBJ3774770.1"/>
    <property type="molecule type" value="Genomic_DNA"/>
</dbReference>
<protein>
    <submittedName>
        <fullName evidence="9">ABC transporter permease subunit</fullName>
    </submittedName>
</protein>
<comment type="caution">
    <text evidence="9">The sequence shown here is derived from an EMBL/GenBank/DDBJ whole genome shotgun (WGS) entry which is preliminary data.</text>
</comment>
<keyword evidence="2 7" id="KW-0813">Transport</keyword>
<keyword evidence="5 7" id="KW-1133">Transmembrane helix</keyword>
<organism evidence="9 10">
    <name type="scientific">Acuticoccus mangrovi</name>
    <dbReference type="NCBI Taxonomy" id="2796142"/>
    <lineage>
        <taxon>Bacteria</taxon>
        <taxon>Pseudomonadati</taxon>
        <taxon>Pseudomonadota</taxon>
        <taxon>Alphaproteobacteria</taxon>
        <taxon>Hyphomicrobiales</taxon>
        <taxon>Amorphaceae</taxon>
        <taxon>Acuticoccus</taxon>
    </lineage>
</organism>
<keyword evidence="4 7" id="KW-0812">Transmembrane</keyword>
<evidence type="ECO:0000256" key="5">
    <source>
        <dbReference type="ARBA" id="ARBA00022989"/>
    </source>
</evidence>
<keyword evidence="6 7" id="KW-0472">Membrane</keyword>
<feature type="transmembrane region" description="Helical" evidence="7">
    <location>
        <begin position="113"/>
        <end position="132"/>
    </location>
</feature>
<keyword evidence="3" id="KW-1003">Cell membrane</keyword>
<feature type="transmembrane region" description="Helical" evidence="7">
    <location>
        <begin position="186"/>
        <end position="203"/>
    </location>
</feature>
<feature type="transmembrane region" description="Helical" evidence="7">
    <location>
        <begin position="59"/>
        <end position="81"/>
    </location>
</feature>
<comment type="subcellular location">
    <subcellularLocation>
        <location evidence="1 7">Cell membrane</location>
        <topology evidence="1 7">Multi-pass membrane protein</topology>
    </subcellularLocation>
</comment>
<evidence type="ECO:0000256" key="4">
    <source>
        <dbReference type="ARBA" id="ARBA00022692"/>
    </source>
</evidence>
<dbReference type="AlphaFoldDB" id="A0A934ILE0"/>
<comment type="similarity">
    <text evidence="7">Belongs to the binding-protein-dependent transport system permease family.</text>
</comment>
<dbReference type="GO" id="GO:0005886">
    <property type="term" value="C:plasma membrane"/>
    <property type="evidence" value="ECO:0007669"/>
    <property type="project" value="UniProtKB-SubCell"/>
</dbReference>
<evidence type="ECO:0000256" key="2">
    <source>
        <dbReference type="ARBA" id="ARBA00022448"/>
    </source>
</evidence>